<keyword evidence="1" id="KW-1133">Transmembrane helix</keyword>
<keyword evidence="1" id="KW-0812">Transmembrane</keyword>
<accession>A0A7K4AHI9</accession>
<sequence>RSVAFPGNIREGQTSPRLEFPLEAFENALPGSYQLAALVNYTYQKDVAVKEDDDRPENPDVYYWYDSLSQTIPIELIVERRSGARFEVLNVTPATLRPGSEGNVVRIRVKNVGDDRATDLVARLRPESGLYVSVDESPISSLEPQEEAELLYKLDVSKDALPGKNYQLRILFQFSDSRRDDLTDWENAYLRIEEGGREWALAILLFLALLAAVLILAVRRSKKA</sequence>
<proteinExistence type="predicted"/>
<keyword evidence="1" id="KW-0472">Membrane</keyword>
<evidence type="ECO:0000313" key="3">
    <source>
        <dbReference type="Proteomes" id="UP000544742"/>
    </source>
</evidence>
<protein>
    <recommendedName>
        <fullName evidence="4">S-layer protein</fullName>
    </recommendedName>
</protein>
<dbReference type="Proteomes" id="UP000544742">
    <property type="component" value="Unassembled WGS sequence"/>
</dbReference>
<evidence type="ECO:0000256" key="1">
    <source>
        <dbReference type="SAM" id="Phobius"/>
    </source>
</evidence>
<reference evidence="2 3" key="1">
    <citation type="journal article" date="2020" name="Biotechnol. Biofuels">
        <title>New insights from the biogas microbiome by comprehensive genome-resolved metagenomics of nearly 1600 species originating from multiple anaerobic digesters.</title>
        <authorList>
            <person name="Campanaro S."/>
            <person name="Treu L."/>
            <person name="Rodriguez-R L.M."/>
            <person name="Kovalovszki A."/>
            <person name="Ziels R.M."/>
            <person name="Maus I."/>
            <person name="Zhu X."/>
            <person name="Kougias P.G."/>
            <person name="Basile A."/>
            <person name="Luo G."/>
            <person name="Schluter A."/>
            <person name="Konstantinidis K.T."/>
            <person name="Angelidaki I."/>
        </authorList>
    </citation>
    <scope>NUCLEOTIDE SEQUENCE [LARGE SCALE GENOMIC DNA]</scope>
    <source>
        <strain evidence="2">AS27yjCOA_157</strain>
    </source>
</reference>
<gene>
    <name evidence="2" type="ORF">GX426_04985</name>
</gene>
<feature type="non-terminal residue" evidence="2">
    <location>
        <position position="1"/>
    </location>
</feature>
<evidence type="ECO:0008006" key="4">
    <source>
        <dbReference type="Google" id="ProtNLM"/>
    </source>
</evidence>
<feature type="transmembrane region" description="Helical" evidence="1">
    <location>
        <begin position="199"/>
        <end position="218"/>
    </location>
</feature>
<dbReference type="AlphaFoldDB" id="A0A7K4AHI9"/>
<evidence type="ECO:0000313" key="2">
    <source>
        <dbReference type="EMBL" id="NLJ22446.1"/>
    </source>
</evidence>
<name>A0A7K4AHI9_METSH</name>
<dbReference type="PANTHER" id="PTHR35902">
    <property type="entry name" value="S-LAYER DOMAIN-LIKE PROTEIN-RELATED"/>
    <property type="match status" value="1"/>
</dbReference>
<dbReference type="PANTHER" id="PTHR35902:SF3">
    <property type="entry name" value="NPCBM-ASSOCIATED, NEW3 DOMAIN OF ALPHA-GALACTOSIDASE"/>
    <property type="match status" value="1"/>
</dbReference>
<comment type="caution">
    <text evidence="2">The sequence shown here is derived from an EMBL/GenBank/DDBJ whole genome shotgun (WGS) entry which is preliminary data.</text>
</comment>
<organism evidence="2 3">
    <name type="scientific">Methanothrix soehngenii</name>
    <name type="common">Methanosaeta concilii</name>
    <dbReference type="NCBI Taxonomy" id="2223"/>
    <lineage>
        <taxon>Archaea</taxon>
        <taxon>Methanobacteriati</taxon>
        <taxon>Methanobacteriota</taxon>
        <taxon>Stenosarchaea group</taxon>
        <taxon>Methanomicrobia</taxon>
        <taxon>Methanotrichales</taxon>
        <taxon>Methanotrichaceae</taxon>
        <taxon>Methanothrix</taxon>
    </lineage>
</organism>
<dbReference type="EMBL" id="JAAYUN010000086">
    <property type="protein sequence ID" value="NLJ22446.1"/>
    <property type="molecule type" value="Genomic_DNA"/>
</dbReference>